<keyword evidence="3 5" id="KW-1133">Transmembrane helix</keyword>
<feature type="transmembrane region" description="Helical" evidence="5">
    <location>
        <begin position="168"/>
        <end position="187"/>
    </location>
</feature>
<name>A0A9P0EVN6_BEMTA</name>
<feature type="transmembrane region" description="Helical" evidence="5">
    <location>
        <begin position="227"/>
        <end position="249"/>
    </location>
</feature>
<dbReference type="PANTHER" id="PTHR48021">
    <property type="match status" value="1"/>
</dbReference>
<dbReference type="InterPro" id="IPR050549">
    <property type="entry name" value="MFS_Trehalose_Transporter"/>
</dbReference>
<dbReference type="PROSITE" id="PS00217">
    <property type="entry name" value="SUGAR_TRANSPORT_2"/>
    <property type="match status" value="1"/>
</dbReference>
<gene>
    <name evidence="6" type="ORF">BEMITA_LOCUS737</name>
</gene>
<evidence type="ECO:0000313" key="6">
    <source>
        <dbReference type="EMBL" id="CAH0381050.1"/>
    </source>
</evidence>
<comment type="subcellular location">
    <subcellularLocation>
        <location evidence="1">Membrane</location>
        <topology evidence="1">Multi-pass membrane protein</topology>
    </subcellularLocation>
</comment>
<feature type="transmembrane region" description="Helical" evidence="5">
    <location>
        <begin position="255"/>
        <end position="272"/>
    </location>
</feature>
<accession>A0A9P0EVN6</accession>
<dbReference type="PANTHER" id="PTHR48021:SF39">
    <property type="entry name" value="MAJOR FACILITATOR SUPERFAMILY (MFS) PROFILE DOMAIN-CONTAINING PROTEIN"/>
    <property type="match status" value="1"/>
</dbReference>
<dbReference type="Proteomes" id="UP001152759">
    <property type="component" value="Chromosome 1"/>
</dbReference>
<dbReference type="EMBL" id="OU963862">
    <property type="protein sequence ID" value="CAH0381050.1"/>
    <property type="molecule type" value="Genomic_DNA"/>
</dbReference>
<dbReference type="PROSITE" id="PS00216">
    <property type="entry name" value="SUGAR_TRANSPORT_1"/>
    <property type="match status" value="1"/>
</dbReference>
<dbReference type="GO" id="GO:0016020">
    <property type="term" value="C:membrane"/>
    <property type="evidence" value="ECO:0007669"/>
    <property type="project" value="UniProtKB-SubCell"/>
</dbReference>
<feature type="transmembrane region" description="Helical" evidence="5">
    <location>
        <begin position="494"/>
        <end position="512"/>
    </location>
</feature>
<dbReference type="Gene3D" id="1.20.1250.20">
    <property type="entry name" value="MFS general substrate transporter like domains"/>
    <property type="match status" value="2"/>
</dbReference>
<evidence type="ECO:0000256" key="4">
    <source>
        <dbReference type="ARBA" id="ARBA00023136"/>
    </source>
</evidence>
<keyword evidence="7" id="KW-1185">Reference proteome</keyword>
<evidence type="ECO:0000313" key="7">
    <source>
        <dbReference type="Proteomes" id="UP001152759"/>
    </source>
</evidence>
<dbReference type="GO" id="GO:0022857">
    <property type="term" value="F:transmembrane transporter activity"/>
    <property type="evidence" value="ECO:0007669"/>
    <property type="project" value="InterPro"/>
</dbReference>
<feature type="transmembrane region" description="Helical" evidence="5">
    <location>
        <begin position="87"/>
        <end position="114"/>
    </location>
</feature>
<feature type="transmembrane region" description="Helical" evidence="5">
    <location>
        <begin position="141"/>
        <end position="161"/>
    </location>
</feature>
<dbReference type="InterPro" id="IPR005828">
    <property type="entry name" value="MFS_sugar_transport-like"/>
</dbReference>
<proteinExistence type="predicted"/>
<evidence type="ECO:0000256" key="2">
    <source>
        <dbReference type="ARBA" id="ARBA00022692"/>
    </source>
</evidence>
<sequence>MAIPSGSQPCAGLCGGRLGPCKSPSPPVSPCRGKRNKGIISGIPSFADGCTRIKMGKVEMHSSEKVYRPCEMTTSNVNNVKSTVAQFYATFVECCFLILVGMIYMMPTIVVGALHKTESSNSTLTSPEDEAMRMDDHTASWIGSIVLMSHPVGALTSGFVSERFGRRGAMMLGNVPFLGCWVLYYLATSVKGLFIASMLMGFTIGLCEAPIGAYLSESCEPRFRGISNSMVVAFCTMGNSLELFLGSAFHWRTSALVGVSVPVICFLGFLTVPESPVWLITKGRLEEAHKALAWFRGFAEPQHVREEFDDMVRYSMASSRLSRHDLSAISEEKAPLDGKHNIQDPEKSQSIKRGNWLVERWRELSNPRLYLPLRMVLITFFFTQSAGLVPFKAFIIEILNEFWFPFDNKWAVASHSQPKGYRPLNLEAIPSRLLQRDLIALLWLQAEKEERKIQIEEARGMANGISAASGCFMAFLQTKTYLDTERAIGLDGVFYAYGVVALAGCIYVILYIPETEGKSMEQIETYFTPHHDRKEKYRMPSKKNRSKA</sequence>
<evidence type="ECO:0000256" key="1">
    <source>
        <dbReference type="ARBA" id="ARBA00004141"/>
    </source>
</evidence>
<dbReference type="InterPro" id="IPR005829">
    <property type="entry name" value="Sugar_transporter_CS"/>
</dbReference>
<evidence type="ECO:0000256" key="3">
    <source>
        <dbReference type="ARBA" id="ARBA00022989"/>
    </source>
</evidence>
<protein>
    <recommendedName>
        <fullName evidence="8">Sugar transporter</fullName>
    </recommendedName>
</protein>
<organism evidence="6 7">
    <name type="scientific">Bemisia tabaci</name>
    <name type="common">Sweetpotato whitefly</name>
    <name type="synonym">Aleurodes tabaci</name>
    <dbReference type="NCBI Taxonomy" id="7038"/>
    <lineage>
        <taxon>Eukaryota</taxon>
        <taxon>Metazoa</taxon>
        <taxon>Ecdysozoa</taxon>
        <taxon>Arthropoda</taxon>
        <taxon>Hexapoda</taxon>
        <taxon>Insecta</taxon>
        <taxon>Pterygota</taxon>
        <taxon>Neoptera</taxon>
        <taxon>Paraneoptera</taxon>
        <taxon>Hemiptera</taxon>
        <taxon>Sternorrhyncha</taxon>
        <taxon>Aleyrodoidea</taxon>
        <taxon>Aleyrodidae</taxon>
        <taxon>Aleyrodinae</taxon>
        <taxon>Bemisia</taxon>
    </lineage>
</organism>
<dbReference type="SUPFAM" id="SSF103473">
    <property type="entry name" value="MFS general substrate transporter"/>
    <property type="match status" value="2"/>
</dbReference>
<dbReference type="Pfam" id="PF00083">
    <property type="entry name" value="Sugar_tr"/>
    <property type="match status" value="2"/>
</dbReference>
<feature type="transmembrane region" description="Helical" evidence="5">
    <location>
        <begin position="193"/>
        <end position="215"/>
    </location>
</feature>
<dbReference type="InterPro" id="IPR036259">
    <property type="entry name" value="MFS_trans_sf"/>
</dbReference>
<keyword evidence="2 5" id="KW-0812">Transmembrane</keyword>
<evidence type="ECO:0000256" key="5">
    <source>
        <dbReference type="SAM" id="Phobius"/>
    </source>
</evidence>
<dbReference type="AlphaFoldDB" id="A0A9P0EVN6"/>
<reference evidence="6" key="1">
    <citation type="submission" date="2021-12" db="EMBL/GenBank/DDBJ databases">
        <authorList>
            <person name="King R."/>
        </authorList>
    </citation>
    <scope>NUCLEOTIDE SEQUENCE</scope>
</reference>
<keyword evidence="4 5" id="KW-0472">Membrane</keyword>
<evidence type="ECO:0008006" key="8">
    <source>
        <dbReference type="Google" id="ProtNLM"/>
    </source>
</evidence>